<reference evidence="1 2" key="1">
    <citation type="submission" date="2016-08" db="EMBL/GenBank/DDBJ databases">
        <title>Genomes of anaerobic fungi encode conserved fungal cellulosomes for biomass hydrolysis.</title>
        <authorList>
            <consortium name="DOE Joint Genome Institute"/>
            <person name="Haitjema C.H."/>
            <person name="Gilmore S.P."/>
            <person name="Henske J.K."/>
            <person name="Solomon K.V."/>
            <person name="De Groot R."/>
            <person name="Kuo A."/>
            <person name="Mondo S.J."/>
            <person name="Salamov A.A."/>
            <person name="Labutti K."/>
            <person name="Zhao Z."/>
            <person name="Chiniquy J."/>
            <person name="Barry K."/>
            <person name="Brewer H.M."/>
            <person name="Purvine S.O."/>
            <person name="Wright A.T."/>
            <person name="Boxma B."/>
            <person name="Van Alen T."/>
            <person name="Hackstein J.H."/>
            <person name="Baker S.E."/>
            <person name="Grigoriev I.V."/>
            <person name="O'Malley M.A."/>
        </authorList>
    </citation>
    <scope>NUCLEOTIDE SEQUENCE [LARGE SCALE GENOMIC DNA]</scope>
    <source>
        <strain evidence="2">finn</strain>
    </source>
</reference>
<name>A0A1Y1VEU8_9FUNG</name>
<organism evidence="1 2">
    <name type="scientific">Piromyces finnis</name>
    <dbReference type="NCBI Taxonomy" id="1754191"/>
    <lineage>
        <taxon>Eukaryota</taxon>
        <taxon>Fungi</taxon>
        <taxon>Fungi incertae sedis</taxon>
        <taxon>Chytridiomycota</taxon>
        <taxon>Chytridiomycota incertae sedis</taxon>
        <taxon>Neocallimastigomycetes</taxon>
        <taxon>Neocallimastigales</taxon>
        <taxon>Neocallimastigaceae</taxon>
        <taxon>Piromyces</taxon>
    </lineage>
</organism>
<accession>A0A1Y1VEU8</accession>
<protein>
    <submittedName>
        <fullName evidence="1">Uncharacterized protein</fullName>
    </submittedName>
</protein>
<gene>
    <name evidence="1" type="ORF">BCR36DRAFT_368851</name>
</gene>
<dbReference type="Proteomes" id="UP000193719">
    <property type="component" value="Unassembled WGS sequence"/>
</dbReference>
<sequence length="167" mass="19361">MNLLMLKLDNVKNVGDINDSSIILFDSGDEYKYLILDNFSIQNCISNGVIYSKYKNLHSLIASNTKFINNYAGVAGGALFSPNYPQYYLFDYNNCEFMDNKAESHGNDYATNPSLIKLLNDDKYHDYKMKSGSYLPISFLIYDSYENIIHDHYHYYSDIYIKVLVEK</sequence>
<evidence type="ECO:0000313" key="1">
    <source>
        <dbReference type="EMBL" id="ORX53830.1"/>
    </source>
</evidence>
<keyword evidence="2" id="KW-1185">Reference proteome</keyword>
<dbReference type="AlphaFoldDB" id="A0A1Y1VEU8"/>
<evidence type="ECO:0000313" key="2">
    <source>
        <dbReference type="Proteomes" id="UP000193719"/>
    </source>
</evidence>
<reference evidence="1 2" key="2">
    <citation type="submission" date="2016-08" db="EMBL/GenBank/DDBJ databases">
        <title>Pervasive Adenine N6-methylation of Active Genes in Fungi.</title>
        <authorList>
            <consortium name="DOE Joint Genome Institute"/>
            <person name="Mondo S.J."/>
            <person name="Dannebaum R.O."/>
            <person name="Kuo R.C."/>
            <person name="Labutti K."/>
            <person name="Haridas S."/>
            <person name="Kuo A."/>
            <person name="Salamov A."/>
            <person name="Ahrendt S.R."/>
            <person name="Lipzen A."/>
            <person name="Sullivan W."/>
            <person name="Andreopoulos W.B."/>
            <person name="Clum A."/>
            <person name="Lindquist E."/>
            <person name="Daum C."/>
            <person name="Ramamoorthy G.K."/>
            <person name="Gryganskyi A."/>
            <person name="Culley D."/>
            <person name="Magnuson J.K."/>
            <person name="James T.Y."/>
            <person name="O'Malley M.A."/>
            <person name="Stajich J.E."/>
            <person name="Spatafora J.W."/>
            <person name="Visel A."/>
            <person name="Grigoriev I.V."/>
        </authorList>
    </citation>
    <scope>NUCLEOTIDE SEQUENCE [LARGE SCALE GENOMIC DNA]</scope>
    <source>
        <strain evidence="2">finn</strain>
    </source>
</reference>
<dbReference type="EMBL" id="MCFH01000012">
    <property type="protein sequence ID" value="ORX53830.1"/>
    <property type="molecule type" value="Genomic_DNA"/>
</dbReference>
<comment type="caution">
    <text evidence="1">The sequence shown here is derived from an EMBL/GenBank/DDBJ whole genome shotgun (WGS) entry which is preliminary data.</text>
</comment>
<proteinExistence type="predicted"/>
<dbReference type="OrthoDB" id="2116838at2759"/>